<keyword evidence="1" id="KW-1133">Transmembrane helix</keyword>
<dbReference type="EMBL" id="OY726395">
    <property type="protein sequence ID" value="CAJ1583149.1"/>
    <property type="molecule type" value="Genomic_DNA"/>
</dbReference>
<dbReference type="Proteomes" id="UP001190466">
    <property type="component" value="Chromosome"/>
</dbReference>
<proteinExistence type="predicted"/>
<evidence type="ECO:0000256" key="1">
    <source>
        <dbReference type="SAM" id="Phobius"/>
    </source>
</evidence>
<dbReference type="RefSeq" id="WP_316509880.1">
    <property type="nucleotide sequence ID" value="NZ_OY726395.1"/>
</dbReference>
<feature type="transmembrane region" description="Helical" evidence="1">
    <location>
        <begin position="67"/>
        <end position="90"/>
    </location>
</feature>
<feature type="transmembrane region" description="Helical" evidence="1">
    <location>
        <begin position="159"/>
        <end position="180"/>
    </location>
</feature>
<keyword evidence="1" id="KW-0812">Transmembrane</keyword>
<name>A0ABN9NZ43_9MYCO</name>
<protein>
    <submittedName>
        <fullName evidence="2">DUF2567 domain-containing protein</fullName>
    </submittedName>
</protein>
<sequence length="207" mass="20651">MTAAVAAPSTSRAGAALRTVVALTAAGAALGALWAWLAPPAHGVVALTKSGDRVHAYLGTEADHFFVAAFLMLGMLCVLAVVGSAAVWQWRAHRGPVLLVALCLGVGGGAVAAMALGSVLVGARYDAIDIAGAPVSPDHRVHYVTEAPAVFFGQTPLQVAITLLVPVATAALVYAVCAVASPRDDLGGYPPVEGVVLGAPAVTVDGG</sequence>
<evidence type="ECO:0000313" key="2">
    <source>
        <dbReference type="EMBL" id="CAJ1583149.1"/>
    </source>
</evidence>
<dbReference type="InterPro" id="IPR021213">
    <property type="entry name" value="DUF2567"/>
</dbReference>
<organism evidence="2 3">
    <name type="scientific">[Mycobacterium] wendilense</name>
    <dbReference type="NCBI Taxonomy" id="3064284"/>
    <lineage>
        <taxon>Bacteria</taxon>
        <taxon>Bacillati</taxon>
        <taxon>Actinomycetota</taxon>
        <taxon>Actinomycetes</taxon>
        <taxon>Mycobacteriales</taxon>
        <taxon>Mycobacteriaceae</taxon>
        <taxon>Mycolicibacter</taxon>
    </lineage>
</organism>
<accession>A0ABN9NZ43</accession>
<dbReference type="Pfam" id="PF10821">
    <property type="entry name" value="DUF2567"/>
    <property type="match status" value="1"/>
</dbReference>
<gene>
    <name evidence="2" type="ORF">MU0050_002460</name>
</gene>
<feature type="transmembrane region" description="Helical" evidence="1">
    <location>
        <begin position="97"/>
        <end position="116"/>
    </location>
</feature>
<reference evidence="2 3" key="1">
    <citation type="submission" date="2023-08" db="EMBL/GenBank/DDBJ databases">
        <authorList>
            <person name="Folkvardsen B D."/>
            <person name="Norman A."/>
        </authorList>
    </citation>
    <scope>NUCLEOTIDE SEQUENCE [LARGE SCALE GENOMIC DNA]</scope>
    <source>
        <strain evidence="2 3">Mu0050</strain>
    </source>
</reference>
<evidence type="ECO:0000313" key="3">
    <source>
        <dbReference type="Proteomes" id="UP001190466"/>
    </source>
</evidence>
<keyword evidence="1" id="KW-0472">Membrane</keyword>
<keyword evidence="3" id="KW-1185">Reference proteome</keyword>